<keyword evidence="3" id="KW-1185">Reference proteome</keyword>
<dbReference type="EMBL" id="CAXAMN010008446">
    <property type="protein sequence ID" value="CAK9025166.1"/>
    <property type="molecule type" value="Genomic_DNA"/>
</dbReference>
<sequence>MVWRVKQSESKPHQVSNRKRLRLLKQVPHQKVRQPKQLTKSKQVLHQKAGGPCRLQKGPKLKANKLQQSSASSWANHISQIRQEKAQAQWNRENFVFMEFIRIFNEERDEFQKQRRLKSLLRKGQAKTTFTMLNRGYTEEEEEYEAEDVEFQDEWRKKSIVEDYWKADDYVQTFKKLRKDLEQQKPWPRLGARTDRFVDVLRDAAAAEVLDHERPVLTHELADFANPYMMKRSAAERLLHERCVRNALDERVMPRLLDAQADLLRLRREAPMPPEVLEPLAAFRGDVRWSFDSRERLRQKLRGINVALDAIKKEEDVMRCLPENQVEDPAPDQLAGVHHPWRNHLGFESAVPKGTAGGITFGQPEKSLSQQLAQMRYPTLQRVAHTLPRDPKYRSHVARSIRVLERNRYWDYQSKLNAINRMKETYDYLKPSEEYTEALDEKLVVNRVFGKIRRKYAPDAEYVKTYPKNFLKEKSYYWYRPSLFPQSKISSKKKPNRS</sequence>
<comment type="caution">
    <text evidence="2">The sequence shown here is derived from an EMBL/GenBank/DDBJ whole genome shotgun (WGS) entry which is preliminary data.</text>
</comment>
<reference evidence="2 3" key="1">
    <citation type="submission" date="2024-02" db="EMBL/GenBank/DDBJ databases">
        <authorList>
            <person name="Chen Y."/>
            <person name="Shah S."/>
            <person name="Dougan E. K."/>
            <person name="Thang M."/>
            <person name="Chan C."/>
        </authorList>
    </citation>
    <scope>NUCLEOTIDE SEQUENCE [LARGE SCALE GENOMIC DNA]</scope>
</reference>
<protein>
    <submittedName>
        <fullName evidence="2">Uncharacterized protein</fullName>
    </submittedName>
</protein>
<accession>A0ABP0KEC9</accession>
<name>A0ABP0KEC9_9DINO</name>
<feature type="region of interest" description="Disordered" evidence="1">
    <location>
        <begin position="35"/>
        <end position="58"/>
    </location>
</feature>
<evidence type="ECO:0000313" key="2">
    <source>
        <dbReference type="EMBL" id="CAK9025166.1"/>
    </source>
</evidence>
<evidence type="ECO:0000313" key="3">
    <source>
        <dbReference type="Proteomes" id="UP001642484"/>
    </source>
</evidence>
<evidence type="ECO:0000256" key="1">
    <source>
        <dbReference type="SAM" id="MobiDB-lite"/>
    </source>
</evidence>
<organism evidence="2 3">
    <name type="scientific">Durusdinium trenchii</name>
    <dbReference type="NCBI Taxonomy" id="1381693"/>
    <lineage>
        <taxon>Eukaryota</taxon>
        <taxon>Sar</taxon>
        <taxon>Alveolata</taxon>
        <taxon>Dinophyceae</taxon>
        <taxon>Suessiales</taxon>
        <taxon>Symbiodiniaceae</taxon>
        <taxon>Durusdinium</taxon>
    </lineage>
</organism>
<proteinExistence type="predicted"/>
<dbReference type="Proteomes" id="UP001642484">
    <property type="component" value="Unassembled WGS sequence"/>
</dbReference>
<gene>
    <name evidence="2" type="ORF">CCMP2556_LOCUS15896</name>
</gene>